<proteinExistence type="predicted"/>
<feature type="non-terminal residue" evidence="2">
    <location>
        <position position="1"/>
    </location>
</feature>
<evidence type="ECO:0000313" key="2">
    <source>
        <dbReference type="EMBL" id="VAV94073.1"/>
    </source>
</evidence>
<name>A0A3B0SCJ7_9ZZZZ</name>
<protein>
    <submittedName>
        <fullName evidence="2">Uncharacterized protein</fullName>
    </submittedName>
</protein>
<organism evidence="2">
    <name type="scientific">hydrothermal vent metagenome</name>
    <dbReference type="NCBI Taxonomy" id="652676"/>
    <lineage>
        <taxon>unclassified sequences</taxon>
        <taxon>metagenomes</taxon>
        <taxon>ecological metagenomes</taxon>
    </lineage>
</organism>
<keyword evidence="1" id="KW-0175">Coiled coil</keyword>
<feature type="coiled-coil region" evidence="1">
    <location>
        <begin position="4"/>
        <end position="38"/>
    </location>
</feature>
<dbReference type="AlphaFoldDB" id="A0A3B0SCJ7"/>
<gene>
    <name evidence="2" type="ORF">MNBD_ALPHA02-710</name>
</gene>
<sequence length="42" mass="4831">KDGYMVLEEKCRRLEAVNDSAEKELTATLRDLDQLIAQKSLH</sequence>
<accession>A0A3B0SCJ7</accession>
<reference evidence="2" key="1">
    <citation type="submission" date="2018-06" db="EMBL/GenBank/DDBJ databases">
        <authorList>
            <person name="Zhirakovskaya E."/>
        </authorList>
    </citation>
    <scope>NUCLEOTIDE SEQUENCE</scope>
</reference>
<dbReference type="EMBL" id="UOED01000087">
    <property type="protein sequence ID" value="VAV94073.1"/>
    <property type="molecule type" value="Genomic_DNA"/>
</dbReference>
<evidence type="ECO:0000256" key="1">
    <source>
        <dbReference type="SAM" id="Coils"/>
    </source>
</evidence>